<dbReference type="OrthoDB" id="160433at2759"/>
<evidence type="ECO:0000313" key="2">
    <source>
        <dbReference type="Proteomes" id="UP000693981"/>
    </source>
</evidence>
<evidence type="ECO:0000313" key="1">
    <source>
        <dbReference type="EMBL" id="KAG7394389.1"/>
    </source>
</evidence>
<name>A0A8T1WRM7_9STRA</name>
<gene>
    <name evidence="1" type="ORF">PHYBOEH_005232</name>
</gene>
<keyword evidence="2" id="KW-1185">Reference proteome</keyword>
<protein>
    <submittedName>
        <fullName evidence="1">Uncharacterized protein</fullName>
    </submittedName>
</protein>
<dbReference type="AlphaFoldDB" id="A0A8T1WRM7"/>
<reference evidence="1" key="1">
    <citation type="submission" date="2021-02" db="EMBL/GenBank/DDBJ databases">
        <authorList>
            <person name="Palmer J.M."/>
        </authorList>
    </citation>
    <scope>NUCLEOTIDE SEQUENCE</scope>
    <source>
        <strain evidence="1">SCRP23</strain>
    </source>
</reference>
<organism evidence="1 2">
    <name type="scientific">Phytophthora boehmeriae</name>
    <dbReference type="NCBI Taxonomy" id="109152"/>
    <lineage>
        <taxon>Eukaryota</taxon>
        <taxon>Sar</taxon>
        <taxon>Stramenopiles</taxon>
        <taxon>Oomycota</taxon>
        <taxon>Peronosporomycetes</taxon>
        <taxon>Peronosporales</taxon>
        <taxon>Peronosporaceae</taxon>
        <taxon>Phytophthora</taxon>
    </lineage>
</organism>
<proteinExistence type="predicted"/>
<dbReference type="EMBL" id="JAGDFL010000275">
    <property type="protein sequence ID" value="KAG7394389.1"/>
    <property type="molecule type" value="Genomic_DNA"/>
</dbReference>
<sequence>MSWQISLEAVRDHYLCAFVADASGDISVSNATASAKRDLELQMSRLNMHNSFVMGARVTKTDKGPEIQIVGSARFELQNCNDPAFDLLQHLLWHMPVYEDLHLSAVAISTAN</sequence>
<comment type="caution">
    <text evidence="1">The sequence shown here is derived from an EMBL/GenBank/DDBJ whole genome shotgun (WGS) entry which is preliminary data.</text>
</comment>
<dbReference type="Proteomes" id="UP000693981">
    <property type="component" value="Unassembled WGS sequence"/>
</dbReference>
<accession>A0A8T1WRM7</accession>